<dbReference type="PROSITE" id="PS51918">
    <property type="entry name" value="RADICAL_SAM"/>
    <property type="match status" value="1"/>
</dbReference>
<accession>A0A0P6WPG6</accession>
<evidence type="ECO:0000313" key="3">
    <source>
        <dbReference type="Proteomes" id="UP000050430"/>
    </source>
</evidence>
<proteinExistence type="predicted"/>
<keyword evidence="3" id="KW-1185">Reference proteome</keyword>
<comment type="caution">
    <text evidence="2">The sequence shown here is derived from an EMBL/GenBank/DDBJ whole genome shotgun (WGS) entry which is preliminary data.</text>
</comment>
<gene>
    <name evidence="2" type="ORF">ADM99_09830</name>
</gene>
<dbReference type="NCBIfam" id="TIGR03960">
    <property type="entry name" value="rSAM_fuse_unch"/>
    <property type="match status" value="1"/>
</dbReference>
<reference evidence="2 3" key="1">
    <citation type="submission" date="2015-07" db="EMBL/GenBank/DDBJ databases">
        <title>Genome sequence of Leptolinea tardivitalis DSM 16556.</title>
        <authorList>
            <person name="Hemp J."/>
            <person name="Ward L.M."/>
            <person name="Pace L.A."/>
            <person name="Fischer W.W."/>
        </authorList>
    </citation>
    <scope>NUCLEOTIDE SEQUENCE [LARGE SCALE GENOMIC DNA]</scope>
    <source>
        <strain evidence="2 3">YMTK-2</strain>
    </source>
</reference>
<dbReference type="SMART" id="SM00729">
    <property type="entry name" value="Elp3"/>
    <property type="match status" value="1"/>
</dbReference>
<sequence length="629" mass="71351">MSSRLQRVLLKVQKPGRYVGGEYNQVQKDWRSVKTRVALLFPEIYDIGLPNLGISILYDCINRREDTLAERSYLPWKDMEDEMRSASIPLYSLESKNPLTAFDIIGVSVPYETLYTNVLNAFDLAGLPFLSAERDETYPLIIAGGHSTFNPESLAPFMDAFFLGDGEAVMDDLISCWQEWKRSGGTKQELLERLAGIKGMYIPSFYNVEYSSTGQVTDFKTNNSHAPVQILKRFAVPLPPPVTRFLVPNIDTVHNRVAVEIMRGCSRGCRFCQAGHILRPVRERPVEEVVNAIEEALEQTGYEEVALLSLSSSDYTHITELTQAILDRFAGRQITVSLPSLRIESFSVDLMEELHDLRPSGGFTLAPEAATERMRRIINKPVSTEQLLQTAGEIFDRGWTSIKLYFMIGHPSETMEDVAAIADLCKQVYAIGRKKIGGRVKVHAGVSTFIPKPHTPFQWATCDNTDAIREKLAFLRNELRSPGLKMTWADPESSLLEAWLSRGDRRTAQVIRRAWELGCRFDAWQDCFRFDLWQQAFAECGIDPFAYSHRPRDLDEILPWQHLGSGIELEYLKHDYEMSLKGEIRDDCREGCHNCGILTSYAAIKTGIKPGEWNCPPTHPKKKVQQEVN</sequence>
<dbReference type="PATRIC" id="fig|229920.5.peg.1875"/>
<dbReference type="Proteomes" id="UP000050430">
    <property type="component" value="Unassembled WGS sequence"/>
</dbReference>
<dbReference type="CDD" id="cd01335">
    <property type="entry name" value="Radical_SAM"/>
    <property type="match status" value="1"/>
</dbReference>
<protein>
    <submittedName>
        <fullName evidence="2">Fe-S oxidoreductase</fullName>
    </submittedName>
</protein>
<dbReference type="InterPro" id="IPR006638">
    <property type="entry name" value="Elp3/MiaA/NifB-like_rSAM"/>
</dbReference>
<dbReference type="STRING" id="229920.ADM99_09830"/>
<dbReference type="EMBL" id="LGCK01000010">
    <property type="protein sequence ID" value="KPL71953.1"/>
    <property type="molecule type" value="Genomic_DNA"/>
</dbReference>
<dbReference type="Pfam" id="PF19864">
    <property type="entry name" value="Radical_SAM_N2"/>
    <property type="match status" value="1"/>
</dbReference>
<dbReference type="SFLD" id="SFLDG01082">
    <property type="entry name" value="B12-binding_domain_containing"/>
    <property type="match status" value="1"/>
</dbReference>
<evidence type="ECO:0000313" key="2">
    <source>
        <dbReference type="EMBL" id="KPL71953.1"/>
    </source>
</evidence>
<dbReference type="InterPro" id="IPR058240">
    <property type="entry name" value="rSAM_sf"/>
</dbReference>
<name>A0A0P6WPG6_9CHLR</name>
<dbReference type="PANTHER" id="PTHR42731">
    <property type="entry name" value="SLL1084 PROTEIN"/>
    <property type="match status" value="1"/>
</dbReference>
<evidence type="ECO:0000259" key="1">
    <source>
        <dbReference type="PROSITE" id="PS51918"/>
    </source>
</evidence>
<dbReference type="Pfam" id="PF04055">
    <property type="entry name" value="Radical_SAM"/>
    <property type="match status" value="1"/>
</dbReference>
<dbReference type="Gene3D" id="3.80.30.20">
    <property type="entry name" value="tm_1862 like domain"/>
    <property type="match status" value="1"/>
</dbReference>
<dbReference type="GO" id="GO:0051536">
    <property type="term" value="F:iron-sulfur cluster binding"/>
    <property type="evidence" value="ECO:0007669"/>
    <property type="project" value="InterPro"/>
</dbReference>
<dbReference type="PANTHER" id="PTHR42731:SF1">
    <property type="entry name" value="RADICAL SAM DOMAIN PROTEIN"/>
    <property type="match status" value="1"/>
</dbReference>
<dbReference type="InterPro" id="IPR045784">
    <property type="entry name" value="Radical_SAM_N2"/>
</dbReference>
<dbReference type="SUPFAM" id="SSF102114">
    <property type="entry name" value="Radical SAM enzymes"/>
    <property type="match status" value="1"/>
</dbReference>
<dbReference type="InterPro" id="IPR007197">
    <property type="entry name" value="rSAM"/>
</dbReference>
<dbReference type="SFLD" id="SFLDS00029">
    <property type="entry name" value="Radical_SAM"/>
    <property type="match status" value="1"/>
</dbReference>
<dbReference type="InterPro" id="IPR023862">
    <property type="entry name" value="CHP03960_rSAM"/>
</dbReference>
<dbReference type="GO" id="GO:0003824">
    <property type="term" value="F:catalytic activity"/>
    <property type="evidence" value="ECO:0007669"/>
    <property type="project" value="InterPro"/>
</dbReference>
<organism evidence="2 3">
    <name type="scientific">Leptolinea tardivitalis</name>
    <dbReference type="NCBI Taxonomy" id="229920"/>
    <lineage>
        <taxon>Bacteria</taxon>
        <taxon>Bacillati</taxon>
        <taxon>Chloroflexota</taxon>
        <taxon>Anaerolineae</taxon>
        <taxon>Anaerolineales</taxon>
        <taxon>Anaerolineaceae</taxon>
        <taxon>Leptolinea</taxon>
    </lineage>
</organism>
<feature type="domain" description="Radical SAM core" evidence="1">
    <location>
        <begin position="251"/>
        <end position="490"/>
    </location>
</feature>
<dbReference type="InterPro" id="IPR023404">
    <property type="entry name" value="rSAM_horseshoe"/>
</dbReference>
<dbReference type="AlphaFoldDB" id="A0A0P6WPG6"/>